<reference evidence="1 2" key="1">
    <citation type="submission" date="2023-02" db="EMBL/GenBank/DDBJ databases">
        <title>Devosia chondri sp. nov., isolated from the phycosphere of marine algae.</title>
        <authorList>
            <person name="Kim J.M."/>
            <person name="Lee J.K."/>
            <person name="Choi B.J."/>
            <person name="Bayburt H."/>
            <person name="Jeon C.O."/>
        </authorList>
    </citation>
    <scope>NUCLEOTIDE SEQUENCE [LARGE SCALE GENOMIC DNA]</scope>
    <source>
        <strain evidence="1 2">G2-5</strain>
    </source>
</reference>
<gene>
    <name evidence="1" type="ORF">PSQ90_01450</name>
</gene>
<accession>A0ABY7YY48</accession>
<name>A0ABY7YY48_9HYPH</name>
<evidence type="ECO:0000313" key="1">
    <source>
        <dbReference type="EMBL" id="WDR06152.1"/>
    </source>
</evidence>
<keyword evidence="2" id="KW-1185">Reference proteome</keyword>
<sequence length="397" mass="43582">MAAPVIESAEGITLTTTGLVILKEHHLFVERVLRGQLADPPRASRLMMTLNHETVHFIQCFTASIPYSFSLHLRELASQFMKDCREGHMSADLAAGYRKNFASSVAQYASPYQGLSTLDLLEAMAVTEGYRATVHSDQNTAARFRIFLERDFPEPQSEYRRAIDIVTKLLGNEAGYELTPRLCYIALNGDTPAKNFYHMVEALAVQSGGDVAKMTACDLLDRFGMTLGGALLAQFQNGVGHAYLHPVFAPFIAHLSDIGDLAAQYEFAAKPGALIRQRTPEVESMNPPLVACSGGAAVPLGIGMSWPIEQAHDYLNAAAMIGAYLRLMSGHLYAQTCQKADCPIHRSALCHAWYAKPQTIDWTECAFPKQLELHFGPEAQDLLASFGPDQDNDPDMA</sequence>
<dbReference type="Proteomes" id="UP001222118">
    <property type="component" value="Chromosome"/>
</dbReference>
<proteinExistence type="predicted"/>
<organism evidence="1 2">
    <name type="scientific">Devosia rhodophyticola</name>
    <dbReference type="NCBI Taxonomy" id="3026423"/>
    <lineage>
        <taxon>Bacteria</taxon>
        <taxon>Pseudomonadati</taxon>
        <taxon>Pseudomonadota</taxon>
        <taxon>Alphaproteobacteria</taxon>
        <taxon>Hyphomicrobiales</taxon>
        <taxon>Devosiaceae</taxon>
        <taxon>Devosia</taxon>
    </lineage>
</organism>
<protein>
    <submittedName>
        <fullName evidence="1">Uncharacterized protein</fullName>
    </submittedName>
</protein>
<evidence type="ECO:0000313" key="2">
    <source>
        <dbReference type="Proteomes" id="UP001222118"/>
    </source>
</evidence>
<dbReference type="RefSeq" id="WP_282211666.1">
    <property type="nucleotide sequence ID" value="NZ_CP118247.1"/>
</dbReference>
<dbReference type="EMBL" id="CP118247">
    <property type="protein sequence ID" value="WDR06152.1"/>
    <property type="molecule type" value="Genomic_DNA"/>
</dbReference>